<dbReference type="Proteomes" id="UP000321272">
    <property type="component" value="Chromosome"/>
</dbReference>
<comment type="similarity">
    <text evidence="1 2">Belongs to the UPF0125 (RnfH) family.</text>
</comment>
<dbReference type="HAMAP" id="MF_00460">
    <property type="entry name" value="UPF0125_RnfH"/>
    <property type="match status" value="1"/>
</dbReference>
<dbReference type="Gene3D" id="3.10.20.280">
    <property type="entry name" value="RnfH-like"/>
    <property type="match status" value="1"/>
</dbReference>
<dbReference type="OrthoDB" id="9796575at2"/>
<dbReference type="PANTHER" id="PTHR37483">
    <property type="entry name" value="UPF0125 PROTEIN RATB"/>
    <property type="match status" value="1"/>
</dbReference>
<organism evidence="3 4">
    <name type="scientific">Pistricoccus aurantiacus</name>
    <dbReference type="NCBI Taxonomy" id="1883414"/>
    <lineage>
        <taxon>Bacteria</taxon>
        <taxon>Pseudomonadati</taxon>
        <taxon>Pseudomonadota</taxon>
        <taxon>Gammaproteobacteria</taxon>
        <taxon>Oceanospirillales</taxon>
        <taxon>Halomonadaceae</taxon>
        <taxon>Pistricoccus</taxon>
    </lineage>
</organism>
<sequence>MEDKEPIPFFSKVTIEVAFALPSHQKIVILNVEAGTTARQAVALAELEQYFPELPIDTFTQADLGIFGKPLRDPATYEVREGDRVEVYRPLIIDPVSARARRAKTARSPRRADS</sequence>
<keyword evidence="4" id="KW-1185">Reference proteome</keyword>
<reference evidence="3 4" key="1">
    <citation type="submission" date="2019-06" db="EMBL/GenBank/DDBJ databases">
        <title>Genome analyses of bacteria isolated from kimchi.</title>
        <authorList>
            <person name="Lee S."/>
            <person name="Ahn S."/>
            <person name="Roh S."/>
        </authorList>
    </citation>
    <scope>NUCLEOTIDE SEQUENCE [LARGE SCALE GENOMIC DNA]</scope>
    <source>
        <strain evidence="3 4">CBA4606</strain>
    </source>
</reference>
<protein>
    <recommendedName>
        <fullName evidence="2">UPF0125 protein FGL86_05250</fullName>
    </recommendedName>
</protein>
<proteinExistence type="inferred from homology"/>
<dbReference type="AlphaFoldDB" id="A0A5B8SN34"/>
<dbReference type="InterPro" id="IPR016155">
    <property type="entry name" value="Mopterin_synth/thiamin_S_b"/>
</dbReference>
<dbReference type="KEGG" id="paur:FGL86_05250"/>
<dbReference type="PANTHER" id="PTHR37483:SF1">
    <property type="entry name" value="UPF0125 PROTEIN RATB"/>
    <property type="match status" value="1"/>
</dbReference>
<dbReference type="EMBL" id="CP042382">
    <property type="protein sequence ID" value="QEA38542.1"/>
    <property type="molecule type" value="Genomic_DNA"/>
</dbReference>
<evidence type="ECO:0000256" key="1">
    <source>
        <dbReference type="ARBA" id="ARBA00010645"/>
    </source>
</evidence>
<dbReference type="Pfam" id="PF03658">
    <property type="entry name" value="Ub-RnfH"/>
    <property type="match status" value="1"/>
</dbReference>
<dbReference type="InterPro" id="IPR037021">
    <property type="entry name" value="RnfH_sf"/>
</dbReference>
<name>A0A5B8SN34_9GAMM</name>
<evidence type="ECO:0000313" key="3">
    <source>
        <dbReference type="EMBL" id="QEA38542.1"/>
    </source>
</evidence>
<evidence type="ECO:0000256" key="2">
    <source>
        <dbReference type="HAMAP-Rule" id="MF_00460"/>
    </source>
</evidence>
<dbReference type="RefSeq" id="WP_147183604.1">
    <property type="nucleotide sequence ID" value="NZ_CP042382.1"/>
</dbReference>
<dbReference type="InterPro" id="IPR005346">
    <property type="entry name" value="RnfH"/>
</dbReference>
<accession>A0A5B8SN34</accession>
<dbReference type="SUPFAM" id="SSF54285">
    <property type="entry name" value="MoaD/ThiS"/>
    <property type="match status" value="1"/>
</dbReference>
<gene>
    <name evidence="3" type="ORF">FGL86_05250</name>
</gene>
<evidence type="ECO:0000313" key="4">
    <source>
        <dbReference type="Proteomes" id="UP000321272"/>
    </source>
</evidence>